<dbReference type="GO" id="GO:0016887">
    <property type="term" value="F:ATP hydrolysis activity"/>
    <property type="evidence" value="ECO:0007669"/>
    <property type="project" value="InterPro"/>
</dbReference>
<evidence type="ECO:0000256" key="2">
    <source>
        <dbReference type="ARBA" id="ARBA00022448"/>
    </source>
</evidence>
<dbReference type="InParanoid" id="F4BUM1"/>
<dbReference type="InterPro" id="IPR027417">
    <property type="entry name" value="P-loop_NTPase"/>
</dbReference>
<evidence type="ECO:0000256" key="4">
    <source>
        <dbReference type="ARBA" id="ARBA00022840"/>
    </source>
</evidence>
<feature type="domain" description="ABC transporter" evidence="5">
    <location>
        <begin position="3"/>
        <end position="232"/>
    </location>
</feature>
<proteinExistence type="inferred from homology"/>
<keyword evidence="3" id="KW-0547">Nucleotide-binding</keyword>
<dbReference type="SMART" id="SM00382">
    <property type="entry name" value="AAA"/>
    <property type="match status" value="1"/>
</dbReference>
<sequence length="247" mass="26930">MTLTVQGGVDKCGHQDLVHEIEISRGEIIGIVGPTGSGKSTLISDIEQFALGDTPTGRSILINGQVPKNEQRYDPRKKLVAQLSQNMHFLADMQVGEFLRMHAKSRGKDPNQADKVIELANTLTGEPISPEFQLTILSGGQSRALMVADIAVISDSPIVLIDEIENAGIKKQEALRLLSGEGKIVVVVTHDPMLALMATRRIVMKNGGMTKVISTSNEEQRIFLDIERVDGWLTGLRETIRQGEVVA</sequence>
<dbReference type="STRING" id="990316.MCON_0196"/>
<dbReference type="GO" id="GO:0005524">
    <property type="term" value="F:ATP binding"/>
    <property type="evidence" value="ECO:0007669"/>
    <property type="project" value="UniProtKB-KW"/>
</dbReference>
<accession>F4BUM1</accession>
<organism evidence="6 7">
    <name type="scientific">Methanothrix soehngenii (strain ATCC 5969 / DSM 3671 / JCM 10134 / NBRC 103675 / OCM 69 / GP-6)</name>
    <name type="common">Methanosaeta concilii</name>
    <dbReference type="NCBI Taxonomy" id="990316"/>
    <lineage>
        <taxon>Archaea</taxon>
        <taxon>Methanobacteriati</taxon>
        <taxon>Methanobacteriota</taxon>
        <taxon>Stenosarchaea group</taxon>
        <taxon>Methanomicrobia</taxon>
        <taxon>Methanotrichales</taxon>
        <taxon>Methanotrichaceae</taxon>
        <taxon>Methanothrix</taxon>
    </lineage>
</organism>
<dbReference type="FunCoup" id="F4BUM1">
    <property type="interactions" value="1"/>
</dbReference>
<dbReference type="PROSITE" id="PS00211">
    <property type="entry name" value="ABC_TRANSPORTER_1"/>
    <property type="match status" value="1"/>
</dbReference>
<evidence type="ECO:0000259" key="5">
    <source>
        <dbReference type="PROSITE" id="PS50893"/>
    </source>
</evidence>
<dbReference type="Pfam" id="PF00005">
    <property type="entry name" value="ABC_tran"/>
    <property type="match status" value="1"/>
</dbReference>
<keyword evidence="7" id="KW-1185">Reference proteome</keyword>
<protein>
    <submittedName>
        <fullName evidence="6">ABC transporter, ATP-binding protein</fullName>
    </submittedName>
</protein>
<dbReference type="AlphaFoldDB" id="F4BUM1"/>
<evidence type="ECO:0000313" key="6">
    <source>
        <dbReference type="EMBL" id="AEB67096.1"/>
    </source>
</evidence>
<dbReference type="InterPro" id="IPR017871">
    <property type="entry name" value="ABC_transporter-like_CS"/>
</dbReference>
<keyword evidence="2" id="KW-0813">Transport</keyword>
<dbReference type="EMBL" id="CP002565">
    <property type="protein sequence ID" value="AEB67096.1"/>
    <property type="molecule type" value="Genomic_DNA"/>
</dbReference>
<dbReference type="PANTHER" id="PTHR43117">
    <property type="entry name" value="OSMOPROTECTANT IMPORT ATP-BINDING PROTEIN OSMV"/>
    <property type="match status" value="1"/>
</dbReference>
<name>F4BUM1_METSG</name>
<comment type="similarity">
    <text evidence="1">Belongs to the ABC transporter superfamily.</text>
</comment>
<evidence type="ECO:0000256" key="3">
    <source>
        <dbReference type="ARBA" id="ARBA00022741"/>
    </source>
</evidence>
<dbReference type="HOGENOM" id="CLU_072513_0_0_2"/>
<dbReference type="InterPro" id="IPR003593">
    <property type="entry name" value="AAA+_ATPase"/>
</dbReference>
<keyword evidence="4 6" id="KW-0067">ATP-binding</keyword>
<dbReference type="PANTHER" id="PTHR43117:SF4">
    <property type="entry name" value="OSMOPROTECTANT IMPORT ATP-BINDING PROTEIN OSMV"/>
    <property type="match status" value="1"/>
</dbReference>
<dbReference type="KEGG" id="mcj:MCON_0196"/>
<dbReference type="InterPro" id="IPR003439">
    <property type="entry name" value="ABC_transporter-like_ATP-bd"/>
</dbReference>
<gene>
    <name evidence="6" type="ordered locus">MCON_0196</name>
</gene>
<dbReference type="Gene3D" id="3.40.50.300">
    <property type="entry name" value="P-loop containing nucleotide triphosphate hydrolases"/>
    <property type="match status" value="1"/>
</dbReference>
<reference evidence="6 7" key="1">
    <citation type="journal article" date="2011" name="J. Bacteriol.">
        <title>Complete genome sequence of Methanosaeta concilii, a specialist in aceticlastic methanogenesis.</title>
        <authorList>
            <person name="Barber R.D."/>
            <person name="Zhang L."/>
            <person name="Harnack M."/>
            <person name="Olson M.V."/>
            <person name="Kaul R."/>
            <person name="Ingram-Smith C."/>
            <person name="Smith K.S."/>
        </authorList>
    </citation>
    <scope>NUCLEOTIDE SEQUENCE [LARGE SCALE GENOMIC DNA]</scope>
    <source>
        <strain evidence="7">ATCC 5969 / DSM 3671 / JCM 10134 / NBRC 103675 / OCM 69 / GP-6</strain>
    </source>
</reference>
<dbReference type="SUPFAM" id="SSF52540">
    <property type="entry name" value="P-loop containing nucleoside triphosphate hydrolases"/>
    <property type="match status" value="1"/>
</dbReference>
<dbReference type="PROSITE" id="PS50893">
    <property type="entry name" value="ABC_TRANSPORTER_2"/>
    <property type="match status" value="1"/>
</dbReference>
<evidence type="ECO:0000256" key="1">
    <source>
        <dbReference type="ARBA" id="ARBA00005417"/>
    </source>
</evidence>
<dbReference type="Proteomes" id="UP000007807">
    <property type="component" value="Chromosome"/>
</dbReference>
<evidence type="ECO:0000313" key="7">
    <source>
        <dbReference type="Proteomes" id="UP000007807"/>
    </source>
</evidence>